<gene>
    <name evidence="2" type="ORF">ISS99_07890</name>
</gene>
<dbReference type="Gene3D" id="3.10.450.50">
    <property type="match status" value="1"/>
</dbReference>
<accession>A0ABS2KE38</accession>
<evidence type="ECO:0000259" key="1">
    <source>
        <dbReference type="Pfam" id="PF20409"/>
    </source>
</evidence>
<sequence length="123" mass="13628">MSTEAVAKRLVELCRAGEYEKAQRELYAENAVSIEPEGVSDGMQVRVEGLAGIFEKTRQFQSAIEQVHGGSVSDPVVAGNWFSCEMTVDITMKGRGRSVMTEICVYHVKDGKVDLEQFFYDVG</sequence>
<reference evidence="2" key="1">
    <citation type="submission" date="2020-10" db="EMBL/GenBank/DDBJ databases">
        <title>Phylogeny of dyella-like bacteria.</title>
        <authorList>
            <person name="Fu J."/>
        </authorList>
    </citation>
    <scope>NUCLEOTIDE SEQUENCE</scope>
    <source>
        <strain evidence="2">DHON07</strain>
    </source>
</reference>
<organism evidence="2 3">
    <name type="scientific">Dyella mobilis</name>
    <dbReference type="NCBI Taxonomy" id="1849582"/>
    <lineage>
        <taxon>Bacteria</taxon>
        <taxon>Pseudomonadati</taxon>
        <taxon>Pseudomonadota</taxon>
        <taxon>Gammaproteobacteria</taxon>
        <taxon>Lysobacterales</taxon>
        <taxon>Rhodanobacteraceae</taxon>
        <taxon>Dyella</taxon>
    </lineage>
</organism>
<name>A0ABS2KE38_9GAMM</name>
<evidence type="ECO:0000313" key="3">
    <source>
        <dbReference type="Proteomes" id="UP001430193"/>
    </source>
</evidence>
<comment type="caution">
    <text evidence="2">The sequence shown here is derived from an EMBL/GenBank/DDBJ whole genome shotgun (WGS) entry which is preliminary data.</text>
</comment>
<keyword evidence="3" id="KW-1185">Reference proteome</keyword>
<evidence type="ECO:0000313" key="2">
    <source>
        <dbReference type="EMBL" id="MBM7129442.1"/>
    </source>
</evidence>
<dbReference type="Pfam" id="PF20409">
    <property type="entry name" value="SnoaL_5"/>
    <property type="match status" value="1"/>
</dbReference>
<feature type="domain" description="SnoaL-like" evidence="1">
    <location>
        <begin position="1"/>
        <end position="120"/>
    </location>
</feature>
<dbReference type="EMBL" id="JADIKF010000038">
    <property type="protein sequence ID" value="MBM7129442.1"/>
    <property type="molecule type" value="Genomic_DNA"/>
</dbReference>
<dbReference type="Proteomes" id="UP001430193">
    <property type="component" value="Unassembled WGS sequence"/>
</dbReference>
<proteinExistence type="predicted"/>
<dbReference type="SUPFAM" id="SSF54427">
    <property type="entry name" value="NTF2-like"/>
    <property type="match status" value="1"/>
</dbReference>
<dbReference type="RefSeq" id="WP_204631067.1">
    <property type="nucleotide sequence ID" value="NZ_BSOC01000003.1"/>
</dbReference>
<dbReference type="InterPro" id="IPR032710">
    <property type="entry name" value="NTF2-like_dom_sf"/>
</dbReference>
<dbReference type="InterPro" id="IPR046860">
    <property type="entry name" value="SnoaL_5"/>
</dbReference>
<protein>
    <submittedName>
        <fullName evidence="2">Nuclear transport factor 2 family protein</fullName>
    </submittedName>
</protein>